<evidence type="ECO:0000313" key="4">
    <source>
        <dbReference type="EMBL" id="MSB20535.1"/>
    </source>
</evidence>
<evidence type="ECO:0000313" key="5">
    <source>
        <dbReference type="Proteomes" id="UP000434475"/>
    </source>
</evidence>
<evidence type="ECO:0000259" key="3">
    <source>
        <dbReference type="SMART" id="SM00470"/>
    </source>
</evidence>
<dbReference type="SMART" id="SM00470">
    <property type="entry name" value="ParB"/>
    <property type="match status" value="1"/>
</dbReference>
<dbReference type="InterPro" id="IPR004437">
    <property type="entry name" value="ParB/RepB/Spo0J"/>
</dbReference>
<dbReference type="GO" id="GO:0005694">
    <property type="term" value="C:chromosome"/>
    <property type="evidence" value="ECO:0007669"/>
    <property type="project" value="TreeGrafter"/>
</dbReference>
<dbReference type="InterPro" id="IPR003115">
    <property type="entry name" value="ParB_N"/>
</dbReference>
<dbReference type="EMBL" id="WKPR01000013">
    <property type="protein sequence ID" value="MSB20535.1"/>
    <property type="molecule type" value="Genomic_DNA"/>
</dbReference>
<feature type="domain" description="ParB-like N-terminal" evidence="3">
    <location>
        <begin position="38"/>
        <end position="133"/>
    </location>
</feature>
<dbReference type="Proteomes" id="UP000434475">
    <property type="component" value="Unassembled WGS sequence"/>
</dbReference>
<dbReference type="PANTHER" id="PTHR33375:SF1">
    <property type="entry name" value="CHROMOSOME-PARTITIONING PROTEIN PARB-RELATED"/>
    <property type="match status" value="1"/>
</dbReference>
<dbReference type="Pfam" id="PF02195">
    <property type="entry name" value="ParB_N"/>
    <property type="match status" value="1"/>
</dbReference>
<feature type="compositionally biased region" description="Basic and acidic residues" evidence="2">
    <location>
        <begin position="7"/>
        <end position="16"/>
    </location>
</feature>
<feature type="region of interest" description="Disordered" evidence="2">
    <location>
        <begin position="1"/>
        <end position="25"/>
    </location>
</feature>
<gene>
    <name evidence="4" type="ORF">GKE97_13540</name>
</gene>
<comment type="caution">
    <text evidence="4">The sequence shown here is derived from an EMBL/GenBank/DDBJ whole genome shotgun (WGS) entry which is preliminary data.</text>
</comment>
<dbReference type="InterPro" id="IPR036086">
    <property type="entry name" value="ParB/Sulfiredoxin_sf"/>
</dbReference>
<protein>
    <submittedName>
        <fullName evidence="4">ParB/RepB/Spo0J family partition protein</fullName>
    </submittedName>
</protein>
<organism evidence="4 5">
    <name type="scientific">Flavonifractor plautii</name>
    <name type="common">Fusobacterium plautii</name>
    <dbReference type="NCBI Taxonomy" id="292800"/>
    <lineage>
        <taxon>Bacteria</taxon>
        <taxon>Bacillati</taxon>
        <taxon>Bacillota</taxon>
        <taxon>Clostridia</taxon>
        <taxon>Eubacteriales</taxon>
        <taxon>Oscillospiraceae</taxon>
        <taxon>Flavonifractor</taxon>
    </lineage>
</organism>
<dbReference type="Gene3D" id="1.10.10.2830">
    <property type="match status" value="1"/>
</dbReference>
<dbReference type="InterPro" id="IPR050336">
    <property type="entry name" value="Chromosome_partition/occlusion"/>
</dbReference>
<evidence type="ECO:0000256" key="1">
    <source>
        <dbReference type="ARBA" id="ARBA00006295"/>
    </source>
</evidence>
<accession>A0A6I2R2R3</accession>
<dbReference type="RefSeq" id="WP_108981652.1">
    <property type="nucleotide sequence ID" value="NZ_JAQLWY010000015.1"/>
</dbReference>
<proteinExistence type="inferred from homology"/>
<sequence length="341" mass="38924">MATKKNFGFERRERSATDATSKLPIDSAGAGRALSNFQDIPVDMLHPCTLKGTSDYSKYGSLLQEQVVESMKEHGVLEPLIVRKSPIEMSKYEILAGEQRWTNAKAAGLKTVPCRIMDLDDDAARNIFHITNLLRRDLSPRDLIYGWYNYYTQIKGGNSADEAINVEITKAVAQEQAQVAAMVGGKSVTLRMIQRYVRMHDLIDPWLDRLDAGAVTGRIAYHIAFLPPDVQEQLLEYKLSEPKISWLHKVYAGTEKEKWHENIISENFEKVGEEQPEEATPVVLTKEEKAQQKKTRELNRRFKKALPRIADAVKTKLRPDDYERADEVLNRALELYYQQEG</sequence>
<reference evidence="4 5" key="1">
    <citation type="journal article" date="2019" name="Nat. Med.">
        <title>A library of human gut bacterial isolates paired with longitudinal multiomics data enables mechanistic microbiome research.</title>
        <authorList>
            <person name="Poyet M."/>
            <person name="Groussin M."/>
            <person name="Gibbons S.M."/>
            <person name="Avila-Pacheco J."/>
            <person name="Jiang X."/>
            <person name="Kearney S.M."/>
            <person name="Perrotta A.R."/>
            <person name="Berdy B."/>
            <person name="Zhao S."/>
            <person name="Lieberman T.D."/>
            <person name="Swanson P.K."/>
            <person name="Smith M."/>
            <person name="Roesemann S."/>
            <person name="Alexander J.E."/>
            <person name="Rich S.A."/>
            <person name="Livny J."/>
            <person name="Vlamakis H."/>
            <person name="Clish C."/>
            <person name="Bullock K."/>
            <person name="Deik A."/>
            <person name="Scott J."/>
            <person name="Pierce K.A."/>
            <person name="Xavier R.J."/>
            <person name="Alm E.J."/>
        </authorList>
    </citation>
    <scope>NUCLEOTIDE SEQUENCE [LARGE SCALE GENOMIC DNA]</scope>
    <source>
        <strain evidence="4 5">BIOML-A2</strain>
    </source>
</reference>
<dbReference type="GO" id="GO:0045881">
    <property type="term" value="P:positive regulation of sporulation resulting in formation of a cellular spore"/>
    <property type="evidence" value="ECO:0007669"/>
    <property type="project" value="TreeGrafter"/>
</dbReference>
<evidence type="ECO:0000256" key="2">
    <source>
        <dbReference type="SAM" id="MobiDB-lite"/>
    </source>
</evidence>
<dbReference type="GO" id="GO:0007059">
    <property type="term" value="P:chromosome segregation"/>
    <property type="evidence" value="ECO:0007669"/>
    <property type="project" value="TreeGrafter"/>
</dbReference>
<dbReference type="Gene3D" id="3.90.1530.30">
    <property type="match status" value="1"/>
</dbReference>
<dbReference type="GO" id="GO:0003677">
    <property type="term" value="F:DNA binding"/>
    <property type="evidence" value="ECO:0007669"/>
    <property type="project" value="InterPro"/>
</dbReference>
<name>A0A6I2R2R3_FLAPL</name>
<dbReference type="PANTHER" id="PTHR33375">
    <property type="entry name" value="CHROMOSOME-PARTITIONING PROTEIN PARB-RELATED"/>
    <property type="match status" value="1"/>
</dbReference>
<dbReference type="NCBIfam" id="TIGR00180">
    <property type="entry name" value="parB_part"/>
    <property type="match status" value="1"/>
</dbReference>
<dbReference type="AlphaFoldDB" id="A0A6I2R2R3"/>
<dbReference type="SUPFAM" id="SSF110849">
    <property type="entry name" value="ParB/Sulfiredoxin"/>
    <property type="match status" value="1"/>
</dbReference>
<comment type="similarity">
    <text evidence="1">Belongs to the ParB family.</text>
</comment>